<evidence type="ECO:0000313" key="4">
    <source>
        <dbReference type="Proteomes" id="UP000682733"/>
    </source>
</evidence>
<evidence type="ECO:0000256" key="1">
    <source>
        <dbReference type="SAM" id="MobiDB-lite"/>
    </source>
</evidence>
<accession>A0A8S2X635</accession>
<dbReference type="AlphaFoldDB" id="A0A8S2X635"/>
<dbReference type="EMBL" id="CAJNOK010062560">
    <property type="protein sequence ID" value="CAF1641399.1"/>
    <property type="molecule type" value="Genomic_DNA"/>
</dbReference>
<reference evidence="3" key="1">
    <citation type="submission" date="2021-02" db="EMBL/GenBank/DDBJ databases">
        <authorList>
            <person name="Nowell W R."/>
        </authorList>
    </citation>
    <scope>NUCLEOTIDE SEQUENCE</scope>
</reference>
<dbReference type="Proteomes" id="UP000677228">
    <property type="component" value="Unassembled WGS sequence"/>
</dbReference>
<gene>
    <name evidence="2" type="ORF">OVA965_LOCUS44307</name>
    <name evidence="3" type="ORF">TMI583_LOCUS47028</name>
</gene>
<comment type="caution">
    <text evidence="3">The sequence shown here is derived from an EMBL/GenBank/DDBJ whole genome shotgun (WGS) entry which is preliminary data.</text>
</comment>
<evidence type="ECO:0000313" key="3">
    <source>
        <dbReference type="EMBL" id="CAF4478074.1"/>
    </source>
</evidence>
<feature type="non-terminal residue" evidence="3">
    <location>
        <position position="1"/>
    </location>
</feature>
<name>A0A8S2X635_9BILA</name>
<dbReference type="Proteomes" id="UP000682733">
    <property type="component" value="Unassembled WGS sequence"/>
</dbReference>
<protein>
    <submittedName>
        <fullName evidence="3">Uncharacterized protein</fullName>
    </submittedName>
</protein>
<feature type="compositionally biased region" description="Polar residues" evidence="1">
    <location>
        <begin position="36"/>
        <end position="55"/>
    </location>
</feature>
<sequence>NWRHANASRNVLDDALTKAAATTAVKTPLPALAPRQVSSQPGQQQRILSQLTQPHESSRSTDKWNRFPAS</sequence>
<dbReference type="EMBL" id="CAJOBA010089493">
    <property type="protein sequence ID" value="CAF4478074.1"/>
    <property type="molecule type" value="Genomic_DNA"/>
</dbReference>
<organism evidence="3 4">
    <name type="scientific">Didymodactylos carnosus</name>
    <dbReference type="NCBI Taxonomy" id="1234261"/>
    <lineage>
        <taxon>Eukaryota</taxon>
        <taxon>Metazoa</taxon>
        <taxon>Spiralia</taxon>
        <taxon>Gnathifera</taxon>
        <taxon>Rotifera</taxon>
        <taxon>Eurotatoria</taxon>
        <taxon>Bdelloidea</taxon>
        <taxon>Philodinida</taxon>
        <taxon>Philodinidae</taxon>
        <taxon>Didymodactylos</taxon>
    </lineage>
</organism>
<feature type="compositionally biased region" description="Basic and acidic residues" evidence="1">
    <location>
        <begin position="56"/>
        <end position="70"/>
    </location>
</feature>
<proteinExistence type="predicted"/>
<feature type="region of interest" description="Disordered" evidence="1">
    <location>
        <begin position="30"/>
        <end position="70"/>
    </location>
</feature>
<evidence type="ECO:0000313" key="2">
    <source>
        <dbReference type="EMBL" id="CAF1641399.1"/>
    </source>
</evidence>